<dbReference type="PANTHER" id="PTHR43799">
    <property type="entry name" value="AMINOTRANSFERASE, PUTATIVE-RELATED"/>
    <property type="match status" value="1"/>
</dbReference>
<organism evidence="1 2">
    <name type="scientific">Deinococcus marmoris</name>
    <dbReference type="NCBI Taxonomy" id="249408"/>
    <lineage>
        <taxon>Bacteria</taxon>
        <taxon>Thermotogati</taxon>
        <taxon>Deinococcota</taxon>
        <taxon>Deinococci</taxon>
        <taxon>Deinococcales</taxon>
        <taxon>Deinococcaceae</taxon>
        <taxon>Deinococcus</taxon>
    </lineage>
</organism>
<dbReference type="RefSeq" id="WP_075834345.1">
    <property type="nucleotide sequence ID" value="NZ_MSTI01000115.1"/>
</dbReference>
<dbReference type="InterPro" id="IPR015421">
    <property type="entry name" value="PyrdxlP-dep_Trfase_major"/>
</dbReference>
<dbReference type="InterPro" id="IPR015422">
    <property type="entry name" value="PyrdxlP-dep_Trfase_small"/>
</dbReference>
<dbReference type="GO" id="GO:0004069">
    <property type="term" value="F:L-aspartate:2-oxoglutarate aminotransferase activity"/>
    <property type="evidence" value="ECO:0007669"/>
    <property type="project" value="InterPro"/>
</dbReference>
<dbReference type="PANTHER" id="PTHR43799:SF1">
    <property type="entry name" value="ASPARTATE AMINOTRANSFERASE"/>
    <property type="match status" value="1"/>
</dbReference>
<comment type="caution">
    <text evidence="1">The sequence shown here is derived from an EMBL/GenBank/DDBJ whole genome shotgun (WGS) entry which is preliminary data.</text>
</comment>
<reference evidence="1 2" key="1">
    <citation type="submission" date="2017-01" db="EMBL/GenBank/DDBJ databases">
        <title>Genome Analysis of Deinococcus marmoris KOPRI26562.</title>
        <authorList>
            <person name="Kim J.H."/>
            <person name="Oh H.-M."/>
        </authorList>
    </citation>
    <scope>NUCLEOTIDE SEQUENCE [LARGE SCALE GENOMIC DNA]</scope>
    <source>
        <strain evidence="1 2">KOPRI26562</strain>
    </source>
</reference>
<sequence length="432" mass="45784">MTRDGSAPAAADALSAAQTAYDAIRARGLKLNMQRGQPSDADFDLSNGLLSTLGETDLSMDGIDLRNYPGGIAGLPSARKMFADYLDVKAENVIVWNNASLELQGFVLTFALLHGVRGSKGPWVGGESKPKFIVTIPGYDRHFLLLQTLGFDLVTVDMQHDGPDVDAIERLAAEDANIKGVLFVPTYSNPGGETISAAKAQRLAALQAAAPDFTILADDAYRAHHLGTPPETVNFVTLCRDAGHPDRAFVFASTSKITLAGAGLGFVATSEDNIKWMSKYLNAQSIGPNKPEQARHVKFLGSYPGGIDGLMRDHAALIAPKFRAVGETLRAELGEGDDFATWANPQGGYFISLDTTAPVAARVVELADAAGVSLTPAGATYPDGKDPGNRNIRIAPTRPPVGEVYIAMSAVAACIRLATEEYRAGQRAQGNS</sequence>
<dbReference type="AlphaFoldDB" id="A0A1U7NVW1"/>
<dbReference type="InterPro" id="IPR015424">
    <property type="entry name" value="PyrdxlP-dep_Trfase"/>
</dbReference>
<gene>
    <name evidence="1" type="ORF">BOO71_0010018</name>
</gene>
<dbReference type="Pfam" id="PF12897">
    <property type="entry name" value="Asp_aminotransf"/>
    <property type="match status" value="1"/>
</dbReference>
<dbReference type="STRING" id="249408.BOO71_0010018"/>
<accession>A0A1U7NVW1</accession>
<dbReference type="Gene3D" id="3.40.640.10">
    <property type="entry name" value="Type I PLP-dependent aspartate aminotransferase-like (Major domain)"/>
    <property type="match status" value="1"/>
</dbReference>
<evidence type="ECO:0000313" key="1">
    <source>
        <dbReference type="EMBL" id="OLV17068.1"/>
    </source>
</evidence>
<dbReference type="eggNOG" id="COG1167">
    <property type="taxonomic scope" value="Bacteria"/>
</dbReference>
<keyword evidence="2" id="KW-1185">Reference proteome</keyword>
<protein>
    <submittedName>
        <fullName evidence="1">Aspartate transaminase</fullName>
    </submittedName>
</protein>
<dbReference type="OrthoDB" id="9802328at2"/>
<name>A0A1U7NVW1_9DEIO</name>
<dbReference type="Gene3D" id="3.90.1150.10">
    <property type="entry name" value="Aspartate Aminotransferase, domain 1"/>
    <property type="match status" value="1"/>
</dbReference>
<evidence type="ECO:0000313" key="2">
    <source>
        <dbReference type="Proteomes" id="UP000186607"/>
    </source>
</evidence>
<dbReference type="Proteomes" id="UP000186607">
    <property type="component" value="Unassembled WGS sequence"/>
</dbReference>
<dbReference type="EMBL" id="MSTI01000115">
    <property type="protein sequence ID" value="OLV17068.1"/>
    <property type="molecule type" value="Genomic_DNA"/>
</dbReference>
<proteinExistence type="predicted"/>
<dbReference type="InterPro" id="IPR024551">
    <property type="entry name" value="AspAT_Ic"/>
</dbReference>
<dbReference type="SUPFAM" id="SSF53383">
    <property type="entry name" value="PLP-dependent transferases"/>
    <property type="match status" value="1"/>
</dbReference>